<dbReference type="InterPro" id="IPR003347">
    <property type="entry name" value="JmjC_dom"/>
</dbReference>
<evidence type="ECO:0000313" key="4">
    <source>
        <dbReference type="Proteomes" id="UP001164746"/>
    </source>
</evidence>
<keyword evidence="1" id="KW-0472">Membrane</keyword>
<evidence type="ECO:0000259" key="2">
    <source>
        <dbReference type="PROSITE" id="PS51184"/>
    </source>
</evidence>
<dbReference type="SUPFAM" id="SSF51197">
    <property type="entry name" value="Clavaminate synthase-like"/>
    <property type="match status" value="1"/>
</dbReference>
<dbReference type="Proteomes" id="UP001164746">
    <property type="component" value="Chromosome 9"/>
</dbReference>
<dbReference type="InterPro" id="IPR050910">
    <property type="entry name" value="JMJD6_ArgDemeth/LysHydrox"/>
</dbReference>
<reference evidence="3" key="1">
    <citation type="submission" date="2022-11" db="EMBL/GenBank/DDBJ databases">
        <title>Centuries of genome instability and evolution in soft-shell clam transmissible cancer (bioRxiv).</title>
        <authorList>
            <person name="Hart S.F.M."/>
            <person name="Yonemitsu M.A."/>
            <person name="Giersch R.M."/>
            <person name="Beal B.F."/>
            <person name="Arriagada G."/>
            <person name="Davis B.W."/>
            <person name="Ostrander E.A."/>
            <person name="Goff S.P."/>
            <person name="Metzger M.J."/>
        </authorList>
    </citation>
    <scope>NUCLEOTIDE SEQUENCE</scope>
    <source>
        <strain evidence="3">MELC-2E11</strain>
        <tissue evidence="3">Siphon/mantle</tissue>
    </source>
</reference>
<organism evidence="3 4">
    <name type="scientific">Mya arenaria</name>
    <name type="common">Soft-shell clam</name>
    <dbReference type="NCBI Taxonomy" id="6604"/>
    <lineage>
        <taxon>Eukaryota</taxon>
        <taxon>Metazoa</taxon>
        <taxon>Spiralia</taxon>
        <taxon>Lophotrochozoa</taxon>
        <taxon>Mollusca</taxon>
        <taxon>Bivalvia</taxon>
        <taxon>Autobranchia</taxon>
        <taxon>Heteroconchia</taxon>
        <taxon>Euheterodonta</taxon>
        <taxon>Imparidentia</taxon>
        <taxon>Neoheterodontei</taxon>
        <taxon>Myida</taxon>
        <taxon>Myoidea</taxon>
        <taxon>Myidae</taxon>
        <taxon>Mya</taxon>
    </lineage>
</organism>
<accession>A0ABY7EZI9</accession>
<evidence type="ECO:0000256" key="1">
    <source>
        <dbReference type="SAM" id="Phobius"/>
    </source>
</evidence>
<sequence length="340" mass="39886">MATESTVRDEARLVEGWADAREAYKPSQSRELVTPCRLLLVLIVSICLVLLIAYSVDYKEYIIDDTDEVNMTKRPYVQDHQCLKQTREEMLSHYGYSPSFQKGVLEEGVAFVRSIEEFLSLLDQCGDMRHWSYIEDEMFLLQRPELRSHIGNNYLLDENFFNLFPPQIRPWDSMLLWGTKYSRSTLHMDPYNWTAVSAVIWGRKRWKLFPPGQDTYLYISPKQRCGFPLDCRKYNSKVDSFDVDYMWYPKFQKAEYIEVEQNSGEVLVIPSGWFHQAFNEEETLSISTQLMNRNNYLVKLFMSLIPKKILKQGKEITDFVLESVNMSSTQDLDNSALEEA</sequence>
<dbReference type="EMBL" id="CP111020">
    <property type="protein sequence ID" value="WAR14785.1"/>
    <property type="molecule type" value="Genomic_DNA"/>
</dbReference>
<dbReference type="PANTHER" id="PTHR12480:SF21">
    <property type="entry name" value="JMJC DOMAIN-CONTAINING PROTEIN 8"/>
    <property type="match status" value="1"/>
</dbReference>
<protein>
    <submittedName>
        <fullName evidence="3">JMJD4-like protein</fullName>
    </submittedName>
</protein>
<dbReference type="SMART" id="SM00558">
    <property type="entry name" value="JmjC"/>
    <property type="match status" value="1"/>
</dbReference>
<dbReference type="InterPro" id="IPR041667">
    <property type="entry name" value="Cupin_8"/>
</dbReference>
<proteinExistence type="predicted"/>
<name>A0ABY7EZI9_MYAAR</name>
<keyword evidence="1" id="KW-1133">Transmembrane helix</keyword>
<dbReference type="Pfam" id="PF13621">
    <property type="entry name" value="Cupin_8"/>
    <property type="match status" value="1"/>
</dbReference>
<gene>
    <name evidence="3" type="ORF">MAR_004890</name>
</gene>
<dbReference type="PANTHER" id="PTHR12480">
    <property type="entry name" value="ARGININE DEMETHYLASE AND LYSYL-HYDROXYLASE JMJD"/>
    <property type="match status" value="1"/>
</dbReference>
<evidence type="ECO:0000313" key="3">
    <source>
        <dbReference type="EMBL" id="WAR14785.1"/>
    </source>
</evidence>
<keyword evidence="4" id="KW-1185">Reference proteome</keyword>
<feature type="transmembrane region" description="Helical" evidence="1">
    <location>
        <begin position="38"/>
        <end position="56"/>
    </location>
</feature>
<dbReference type="PROSITE" id="PS51184">
    <property type="entry name" value="JMJC"/>
    <property type="match status" value="1"/>
</dbReference>
<dbReference type="Gene3D" id="2.60.120.650">
    <property type="entry name" value="Cupin"/>
    <property type="match status" value="1"/>
</dbReference>
<feature type="domain" description="JmjC" evidence="2">
    <location>
        <begin position="132"/>
        <end position="307"/>
    </location>
</feature>
<keyword evidence="1" id="KW-0812">Transmembrane</keyword>